<dbReference type="RefSeq" id="WP_218532814.1">
    <property type="nucleotide sequence ID" value="NZ_BSST01000001.1"/>
</dbReference>
<accession>A0ABQ6GW42</accession>
<name>A0ABQ6GW42_9GAMM</name>
<keyword evidence="1" id="KW-1133">Transmembrane helix</keyword>
<keyword evidence="1" id="KW-0812">Transmembrane</keyword>
<reference evidence="2 3" key="1">
    <citation type="submission" date="2023-03" db="EMBL/GenBank/DDBJ databases">
        <title>Draft genome sequence of Thalassotalea insulae KCTC 62186T.</title>
        <authorList>
            <person name="Sawabe T."/>
        </authorList>
    </citation>
    <scope>NUCLEOTIDE SEQUENCE [LARGE SCALE GENOMIC DNA]</scope>
    <source>
        <strain evidence="2 3">KCTC 62186</strain>
    </source>
</reference>
<keyword evidence="1" id="KW-0472">Membrane</keyword>
<evidence type="ECO:0000256" key="1">
    <source>
        <dbReference type="SAM" id="Phobius"/>
    </source>
</evidence>
<protein>
    <submittedName>
        <fullName evidence="2">Uncharacterized protein</fullName>
    </submittedName>
</protein>
<keyword evidence="3" id="KW-1185">Reference proteome</keyword>
<evidence type="ECO:0000313" key="3">
    <source>
        <dbReference type="Proteomes" id="UP001157186"/>
    </source>
</evidence>
<proteinExistence type="predicted"/>
<evidence type="ECO:0000313" key="2">
    <source>
        <dbReference type="EMBL" id="GLX78745.1"/>
    </source>
</evidence>
<dbReference type="Proteomes" id="UP001157186">
    <property type="component" value="Unassembled WGS sequence"/>
</dbReference>
<sequence length="105" mass="12636">MTKRELAFYLIDFPRSFFKTFWRTLIFTLVFAVLEFLEEYFFGSSTEIAIKSSIEFSIKVFFPLLSIFFLMILIPRISSQRKFFKAKDDNEVILKKLYSDWLNQS</sequence>
<dbReference type="EMBL" id="BSST01000001">
    <property type="protein sequence ID" value="GLX78745.1"/>
    <property type="molecule type" value="Genomic_DNA"/>
</dbReference>
<comment type="caution">
    <text evidence="2">The sequence shown here is derived from an EMBL/GenBank/DDBJ whole genome shotgun (WGS) entry which is preliminary data.</text>
</comment>
<feature type="transmembrane region" description="Helical" evidence="1">
    <location>
        <begin position="20"/>
        <end position="37"/>
    </location>
</feature>
<organism evidence="2 3">
    <name type="scientific">Thalassotalea insulae</name>
    <dbReference type="NCBI Taxonomy" id="2056778"/>
    <lineage>
        <taxon>Bacteria</taxon>
        <taxon>Pseudomonadati</taxon>
        <taxon>Pseudomonadota</taxon>
        <taxon>Gammaproteobacteria</taxon>
        <taxon>Alteromonadales</taxon>
        <taxon>Colwelliaceae</taxon>
        <taxon>Thalassotalea</taxon>
    </lineage>
</organism>
<feature type="transmembrane region" description="Helical" evidence="1">
    <location>
        <begin position="57"/>
        <end position="77"/>
    </location>
</feature>
<gene>
    <name evidence="2" type="ORF">tinsulaeT_20850</name>
</gene>